<comment type="caution">
    <text evidence="1">The sequence shown here is derived from an EMBL/GenBank/DDBJ whole genome shotgun (WGS) entry which is preliminary data.</text>
</comment>
<dbReference type="Proteomes" id="UP001058074">
    <property type="component" value="Unassembled WGS sequence"/>
</dbReference>
<evidence type="ECO:0000313" key="2">
    <source>
        <dbReference type="Proteomes" id="UP001058074"/>
    </source>
</evidence>
<keyword evidence="2" id="KW-1185">Reference proteome</keyword>
<dbReference type="EMBL" id="BROD01000001">
    <property type="protein sequence ID" value="GKX65651.1"/>
    <property type="molecule type" value="Genomic_DNA"/>
</dbReference>
<proteinExistence type="predicted"/>
<gene>
    <name evidence="1" type="ORF">rsdtw13_09090</name>
</gene>
<protein>
    <submittedName>
        <fullName evidence="1">Uncharacterized protein</fullName>
    </submittedName>
</protein>
<reference evidence="1" key="1">
    <citation type="journal article" date="2025" name="Int. J. Syst. Evol. Microbiol.">
        <title>Inconstantimicrobium mannanitabidum sp. nov., a novel member of the family Clostridiaceae isolated from anoxic soil under the treatment of reductive soil disinfestation.</title>
        <authorList>
            <person name="Ueki A."/>
            <person name="Tonouchi A."/>
            <person name="Honma S."/>
            <person name="Kaku N."/>
            <person name="Ueki K."/>
        </authorList>
    </citation>
    <scope>NUCLEOTIDE SEQUENCE</scope>
    <source>
        <strain evidence="1">TW13</strain>
    </source>
</reference>
<accession>A0ACB5R9D6</accession>
<organism evidence="1 2">
    <name type="scientific">Inconstantimicrobium mannanitabidum</name>
    <dbReference type="NCBI Taxonomy" id="1604901"/>
    <lineage>
        <taxon>Bacteria</taxon>
        <taxon>Bacillati</taxon>
        <taxon>Bacillota</taxon>
        <taxon>Clostridia</taxon>
        <taxon>Eubacteriales</taxon>
        <taxon>Clostridiaceae</taxon>
        <taxon>Inconstantimicrobium</taxon>
    </lineage>
</organism>
<sequence length="237" mass="27243">MFFVYFNGKRDLDLGIKTIKRPSIPIPKKRYKTTTVSGKDGDYYTTNGEYEDITIPVDFNFIDRTNFHAKCRQIDKWLNKIKDYQLKFSDDLGVFYKVKKIECDEIERVYKVLGKFTVKFTCDPYAWLVEGQQSITLNGNNIINDFEATKPIYIINAEGLITLKVNGKEVTINVGQQVTINTELQLCFKNKELINLALKTGKFEDLYLNEGINTIEYSVGTSGTLASIQLIPNWKTL</sequence>
<name>A0ACB5R9D6_9CLOT</name>
<evidence type="ECO:0000313" key="1">
    <source>
        <dbReference type="EMBL" id="GKX65651.1"/>
    </source>
</evidence>